<dbReference type="CDD" id="cd00086">
    <property type="entry name" value="homeodomain"/>
    <property type="match status" value="1"/>
</dbReference>
<proteinExistence type="predicted"/>
<dbReference type="EMBL" id="MCFC01000035">
    <property type="protein sequence ID" value="ORY27877.1"/>
    <property type="molecule type" value="Genomic_DNA"/>
</dbReference>
<gene>
    <name evidence="3" type="ORF">BCR39DRAFT_215672</name>
</gene>
<keyword evidence="2" id="KW-0472">Membrane</keyword>
<reference evidence="3 4" key="1">
    <citation type="submission" date="2016-07" db="EMBL/GenBank/DDBJ databases">
        <title>Pervasive Adenine N6-methylation of Active Genes in Fungi.</title>
        <authorList>
            <consortium name="DOE Joint Genome Institute"/>
            <person name="Mondo S.J."/>
            <person name="Dannebaum R.O."/>
            <person name="Kuo R.C."/>
            <person name="Labutti K."/>
            <person name="Haridas S."/>
            <person name="Kuo A."/>
            <person name="Salamov A."/>
            <person name="Ahrendt S.R."/>
            <person name="Lipzen A."/>
            <person name="Sullivan W."/>
            <person name="Andreopoulos W.B."/>
            <person name="Clum A."/>
            <person name="Lindquist E."/>
            <person name="Daum C."/>
            <person name="Ramamoorthy G.K."/>
            <person name="Gryganskyi A."/>
            <person name="Culley D."/>
            <person name="Magnuson J.K."/>
            <person name="James T.Y."/>
            <person name="O'Malley M.A."/>
            <person name="Stajich J.E."/>
            <person name="Spatafora J.W."/>
            <person name="Visel A."/>
            <person name="Grigoriev I.V."/>
        </authorList>
    </citation>
    <scope>NUCLEOTIDE SEQUENCE [LARGE SCALE GENOMIC DNA]</scope>
    <source>
        <strain evidence="3 4">68-887.2</strain>
    </source>
</reference>
<keyword evidence="2" id="KW-0812">Transmembrane</keyword>
<dbReference type="STRING" id="71784.A0A1Y2B063"/>
<dbReference type="InterPro" id="IPR001356">
    <property type="entry name" value="HD"/>
</dbReference>
<evidence type="ECO:0000313" key="3">
    <source>
        <dbReference type="EMBL" id="ORY27877.1"/>
    </source>
</evidence>
<dbReference type="AlphaFoldDB" id="A0A1Y2B063"/>
<evidence type="ECO:0000256" key="1">
    <source>
        <dbReference type="SAM" id="MobiDB-lite"/>
    </source>
</evidence>
<keyword evidence="4" id="KW-1185">Reference proteome</keyword>
<evidence type="ECO:0000313" key="4">
    <source>
        <dbReference type="Proteomes" id="UP000193986"/>
    </source>
</evidence>
<feature type="transmembrane region" description="Helical" evidence="2">
    <location>
        <begin position="230"/>
        <end position="249"/>
    </location>
</feature>
<evidence type="ECO:0000256" key="2">
    <source>
        <dbReference type="SAM" id="Phobius"/>
    </source>
</evidence>
<accession>A0A1Y2B063</accession>
<dbReference type="InterPro" id="IPR009057">
    <property type="entry name" value="Homeodomain-like_sf"/>
</dbReference>
<name>A0A1Y2B063_9TREE</name>
<dbReference type="Proteomes" id="UP000193986">
    <property type="component" value="Unassembled WGS sequence"/>
</dbReference>
<comment type="caution">
    <text evidence="3">The sequence shown here is derived from an EMBL/GenBank/DDBJ whole genome shotgun (WGS) entry which is preliminary data.</text>
</comment>
<dbReference type="OrthoDB" id="6159439at2759"/>
<feature type="region of interest" description="Disordered" evidence="1">
    <location>
        <begin position="29"/>
        <end position="48"/>
    </location>
</feature>
<protein>
    <submittedName>
        <fullName evidence="3">Uncharacterized protein</fullName>
    </submittedName>
</protein>
<keyword evidence="2" id="KW-1133">Transmembrane helix</keyword>
<dbReference type="SUPFAM" id="SSF46689">
    <property type="entry name" value="Homeodomain-like"/>
    <property type="match status" value="1"/>
</dbReference>
<dbReference type="GO" id="GO:0003677">
    <property type="term" value="F:DNA binding"/>
    <property type="evidence" value="ECO:0007669"/>
    <property type="project" value="InterPro"/>
</dbReference>
<dbReference type="InParanoid" id="A0A1Y2B063"/>
<sequence length="288" mass="32320">MNKHSMLDSSSPTALQRVISASHRLHSTFSPSVDDSRPIRLRGKRPQLGSAPRLPHLVSYIPDPEVRARIRHLVEMGIQRAEQTTQRVFRETIAQTVSIETLDGTSDFDVENMLCDCFEGILQRAVDKILDSVMKVVIKHATSFPQEGLRGNSTFSQHVVYILEQAYLHAQVLTQAECAIVAQRAGISHQQVRTWTSFTLLFGRRATHGVPETKSATSDLRFKPTRPCFLFVWFLILSPFFVLLLWQLLMSRSSRTSGIAKGAPSDELLAPLLCRGRSLSRPSLDQGE</sequence>
<organism evidence="3 4">
    <name type="scientific">Naematelia encephala</name>
    <dbReference type="NCBI Taxonomy" id="71784"/>
    <lineage>
        <taxon>Eukaryota</taxon>
        <taxon>Fungi</taxon>
        <taxon>Dikarya</taxon>
        <taxon>Basidiomycota</taxon>
        <taxon>Agaricomycotina</taxon>
        <taxon>Tremellomycetes</taxon>
        <taxon>Tremellales</taxon>
        <taxon>Naemateliaceae</taxon>
        <taxon>Naematelia</taxon>
    </lineage>
</organism>